<reference evidence="1" key="1">
    <citation type="submission" date="2021-06" db="EMBL/GenBank/DDBJ databases">
        <authorList>
            <person name="Kallberg Y."/>
            <person name="Tangrot J."/>
            <person name="Rosling A."/>
        </authorList>
    </citation>
    <scope>NUCLEOTIDE SEQUENCE</scope>
    <source>
        <strain evidence="1">MA461A</strain>
    </source>
</reference>
<dbReference type="Proteomes" id="UP000789920">
    <property type="component" value="Unassembled WGS sequence"/>
</dbReference>
<evidence type="ECO:0000313" key="1">
    <source>
        <dbReference type="EMBL" id="CAG8776251.1"/>
    </source>
</evidence>
<sequence>MVNGQKIGTNEISGRFCCMTPQFHFTCINKSNVVPEVTLS</sequence>
<proteinExistence type="predicted"/>
<evidence type="ECO:0000313" key="2">
    <source>
        <dbReference type="Proteomes" id="UP000789920"/>
    </source>
</evidence>
<dbReference type="EMBL" id="CAJVQC010042858">
    <property type="protein sequence ID" value="CAG8776251.1"/>
    <property type="molecule type" value="Genomic_DNA"/>
</dbReference>
<organism evidence="1 2">
    <name type="scientific">Racocetra persica</name>
    <dbReference type="NCBI Taxonomy" id="160502"/>
    <lineage>
        <taxon>Eukaryota</taxon>
        <taxon>Fungi</taxon>
        <taxon>Fungi incertae sedis</taxon>
        <taxon>Mucoromycota</taxon>
        <taxon>Glomeromycotina</taxon>
        <taxon>Glomeromycetes</taxon>
        <taxon>Diversisporales</taxon>
        <taxon>Gigasporaceae</taxon>
        <taxon>Racocetra</taxon>
    </lineage>
</organism>
<comment type="caution">
    <text evidence="1">The sequence shown here is derived from an EMBL/GenBank/DDBJ whole genome shotgun (WGS) entry which is preliminary data.</text>
</comment>
<protein>
    <submittedName>
        <fullName evidence="1">33365_t:CDS:1</fullName>
    </submittedName>
</protein>
<gene>
    <name evidence="1" type="ORF">RPERSI_LOCUS16989</name>
</gene>
<name>A0ACA9R425_9GLOM</name>
<feature type="non-terminal residue" evidence="1">
    <location>
        <position position="40"/>
    </location>
</feature>
<accession>A0ACA9R425</accession>
<keyword evidence="2" id="KW-1185">Reference proteome</keyword>